<keyword evidence="9" id="KW-1185">Reference proteome</keyword>
<dbReference type="InterPro" id="IPR018499">
    <property type="entry name" value="Tetraspanin/Peripherin"/>
</dbReference>
<name>A0A8E0RR34_9TREM</name>
<dbReference type="Gene3D" id="1.10.1450.10">
    <property type="entry name" value="Tetraspanin"/>
    <property type="match status" value="1"/>
</dbReference>
<comment type="subcellular location">
    <subcellularLocation>
        <location evidence="1">Membrane</location>
        <topology evidence="1">Multi-pass membrane protein</topology>
    </subcellularLocation>
</comment>
<dbReference type="OrthoDB" id="5985669at2759"/>
<evidence type="ECO:0000259" key="7">
    <source>
        <dbReference type="Pfam" id="PF07782"/>
    </source>
</evidence>
<evidence type="ECO:0000256" key="2">
    <source>
        <dbReference type="ARBA" id="ARBA00022692"/>
    </source>
</evidence>
<evidence type="ECO:0000256" key="4">
    <source>
        <dbReference type="ARBA" id="ARBA00023136"/>
    </source>
</evidence>
<comment type="caution">
    <text evidence="8">The sequence shown here is derived from an EMBL/GenBank/DDBJ whole genome shotgun (WGS) entry which is preliminary data.</text>
</comment>
<keyword evidence="2 6" id="KW-0812">Transmembrane</keyword>
<dbReference type="InterPro" id="IPR012858">
    <property type="entry name" value="DC_STAMP-like"/>
</dbReference>
<feature type="transmembrane region" description="Helical" evidence="6">
    <location>
        <begin position="508"/>
        <end position="525"/>
    </location>
</feature>
<feature type="transmembrane region" description="Helical" evidence="6">
    <location>
        <begin position="930"/>
        <end position="953"/>
    </location>
</feature>
<proteinExistence type="predicted"/>
<evidence type="ECO:0000313" key="9">
    <source>
        <dbReference type="Proteomes" id="UP000728185"/>
    </source>
</evidence>
<gene>
    <name evidence="8" type="ORF">FBUS_06549</name>
</gene>
<keyword evidence="3 6" id="KW-1133">Transmembrane helix</keyword>
<accession>A0A8E0RR34</accession>
<dbReference type="GO" id="GO:0016020">
    <property type="term" value="C:membrane"/>
    <property type="evidence" value="ECO:0007669"/>
    <property type="project" value="UniProtKB-SubCell"/>
</dbReference>
<organism evidence="8 9">
    <name type="scientific">Fasciolopsis buskii</name>
    <dbReference type="NCBI Taxonomy" id="27845"/>
    <lineage>
        <taxon>Eukaryota</taxon>
        <taxon>Metazoa</taxon>
        <taxon>Spiralia</taxon>
        <taxon>Lophotrochozoa</taxon>
        <taxon>Platyhelminthes</taxon>
        <taxon>Trematoda</taxon>
        <taxon>Digenea</taxon>
        <taxon>Plagiorchiida</taxon>
        <taxon>Echinostomata</taxon>
        <taxon>Echinostomatoidea</taxon>
        <taxon>Fasciolidae</taxon>
        <taxon>Fasciolopsis</taxon>
    </lineage>
</organism>
<dbReference type="PANTHER" id="PTHR21041">
    <property type="entry name" value="DENDRITIC CELL-SPECIFIC TRANSMEMBRANE PROTEIN"/>
    <property type="match status" value="1"/>
</dbReference>
<evidence type="ECO:0000313" key="8">
    <source>
        <dbReference type="EMBL" id="KAA0185404.1"/>
    </source>
</evidence>
<dbReference type="Pfam" id="PF00335">
    <property type="entry name" value="Tetraspanin"/>
    <property type="match status" value="1"/>
</dbReference>
<sequence length="1211" mass="138825">MWHQHLCLLGFVATFGTLFEGILLKNIALPNDFQPNIKGIRITLHDQIKSRLERKASLQIAGGLICLIYWLSAYAFALFPPKFTPFRDRLCRAISFTIWHVLLQPYILAMPFYVIRVLLYLIDDMGQTKNSLESHWLEVLSKIRNRCTSADLVQQYTDYLESLQRIYRCCGATSLSDWLGTDPRRDDWNDTWHPRGHGYQPWHTIKLYLPPSCCLSEKTVLCSLQAVRLRRIHLMSIPIMFQYQNAPVYPRGCVEVMNNHIYEELSETIFTTFTIDIVLHVLQAGCCFFAFHSHKPVPARKAAENEYNASNDNSRGKCGYITNRRLLFACQNIALFGQLSSIQNAFVKTKARWLEFGMKIGWTLRDKHKQYITFVRRIQRNNNYRSGSLQWDSFRRFLRRTFPLVEAIIYTDNNNLHEPEANIVYGGLLMYMIRWVFFAIFGFLVSQILVRAFVPTKFKVPSSSAKGTILKVQEDSLLVAKEVAFLATVFIRVTITISAVLCKRFRCLLLLLVPSLALNVGQSYLGAELVHTIIMGPAATTEYNLRSAARTLNCLMELSANVTRDAKRFYQESQIEDELGEAKSYYQAIQEKSGELTSKLKEYKDSAERLMTEVMKSEELARRTERFIKPDKTEPEDGVDAQMQQRQNLLSKMTEKLREQEANNTESASRQSKEKLKKMLSNMSTNSSLLSSLSRKIDSGAKIELMLKRRITSTCMVFHNTRGKICILSSVKACGRLQTVLSAMFFLPILIKRPCIRQVARGVACPNNEAIDSAVKECGSSSSKFGITPGFGAMFAQATDSIRDLESAFVLKIQKPKLHMPGLVDWARQKRSAVTAVVKHTKEALEMLLRISLISSVLLKLLALLVFRKAGRYISLYLTDPEFDNLYVNRTFEAIDAKRHAQGRETLLPLKHFEKSKVFWRRKGYTKSEIVKATTTLVKVIGLGLVLSTFFLIDLFMADAISMLDVATAGNVQIGGTTSSSVTSSRRRKQEQPAVYLKGDGIFHYLIDKTINVLKKISNIDINIHLNVCSPGVQYTDSYYTRRFILIWIVMMIVAISSGYLLRIRHMILDFFYPFRQRQRTIALYNRLLINRRRHMTVCRNLIIHQARQDHLQAEAREISREKPLQSVSPILSKLLGQDRVKCVICLNPVKLGRGVFVCPYDDTSTCMNCLSVLFHSRRTCITCLDRNPRQLFRVQQKIRDVKNSMTKEFD</sequence>
<feature type="transmembrane region" description="Helical" evidence="6">
    <location>
        <begin position="483"/>
        <end position="501"/>
    </location>
</feature>
<dbReference type="InterPro" id="IPR051856">
    <property type="entry name" value="CSR-E3_Ligase_Protein"/>
</dbReference>
<evidence type="ECO:0000256" key="6">
    <source>
        <dbReference type="SAM" id="Phobius"/>
    </source>
</evidence>
<evidence type="ECO:0000256" key="3">
    <source>
        <dbReference type="ARBA" id="ARBA00022989"/>
    </source>
</evidence>
<dbReference type="AlphaFoldDB" id="A0A8E0RR34"/>
<reference evidence="8" key="1">
    <citation type="submission" date="2019-05" db="EMBL/GenBank/DDBJ databases">
        <title>Annotation for the trematode Fasciolopsis buski.</title>
        <authorList>
            <person name="Choi Y.-J."/>
        </authorList>
    </citation>
    <scope>NUCLEOTIDE SEQUENCE</scope>
    <source>
        <strain evidence="8">HT</strain>
        <tissue evidence="8">Whole worm</tissue>
    </source>
</reference>
<feature type="transmembrane region" description="Helical" evidence="6">
    <location>
        <begin position="99"/>
        <end position="122"/>
    </location>
</feature>
<feature type="transmembrane region" description="Helical" evidence="6">
    <location>
        <begin position="847"/>
        <end position="867"/>
    </location>
</feature>
<dbReference type="EMBL" id="LUCM01010487">
    <property type="protein sequence ID" value="KAA0185404.1"/>
    <property type="molecule type" value="Genomic_DNA"/>
</dbReference>
<protein>
    <recommendedName>
        <fullName evidence="7">Dendritic cell-specific transmembrane protein-like domain-containing protein</fullName>
    </recommendedName>
</protein>
<evidence type="ECO:0000256" key="1">
    <source>
        <dbReference type="ARBA" id="ARBA00004141"/>
    </source>
</evidence>
<dbReference type="SUPFAM" id="SSF48652">
    <property type="entry name" value="Tetraspanin"/>
    <property type="match status" value="1"/>
</dbReference>
<feature type="region of interest" description="Disordered" evidence="5">
    <location>
        <begin position="658"/>
        <end position="677"/>
    </location>
</feature>
<dbReference type="Proteomes" id="UP000728185">
    <property type="component" value="Unassembled WGS sequence"/>
</dbReference>
<dbReference type="PANTHER" id="PTHR21041:SF17">
    <property type="entry name" value="E3 UBIQUITIN-PROTEIN LIGASE DCST1"/>
    <property type="match status" value="1"/>
</dbReference>
<keyword evidence="4 6" id="KW-0472">Membrane</keyword>
<feature type="domain" description="Dendritic cell-specific transmembrane protein-like" evidence="7">
    <location>
        <begin position="883"/>
        <end position="1085"/>
    </location>
</feature>
<feature type="transmembrane region" description="Helical" evidence="6">
    <location>
        <begin position="435"/>
        <end position="454"/>
    </location>
</feature>
<evidence type="ECO:0000256" key="5">
    <source>
        <dbReference type="SAM" id="MobiDB-lite"/>
    </source>
</evidence>
<feature type="transmembrane region" description="Helical" evidence="6">
    <location>
        <begin position="1044"/>
        <end position="1062"/>
    </location>
</feature>
<dbReference type="InterPro" id="IPR008952">
    <property type="entry name" value="Tetraspanin_EC2_sf"/>
</dbReference>
<dbReference type="Pfam" id="PF07782">
    <property type="entry name" value="DC_STAMP"/>
    <property type="match status" value="1"/>
</dbReference>
<feature type="transmembrane region" description="Helical" evidence="6">
    <location>
        <begin position="58"/>
        <end position="79"/>
    </location>
</feature>
<feature type="transmembrane region" description="Helical" evidence="6">
    <location>
        <begin position="6"/>
        <end position="24"/>
    </location>
</feature>